<dbReference type="OrthoDB" id="6591746at2759"/>
<name>A0A482XMU7_LAOST</name>
<feature type="region of interest" description="Disordered" evidence="1">
    <location>
        <begin position="81"/>
        <end position="160"/>
    </location>
</feature>
<sequence length="322" mass="36823">MWVVVHFIDESNVEVVPSSWVDGDSCWWPQNTASEKIKKLVEREIPPGSQTCMWRRYKARTLGVECESLLTARKKCSQAQYTSDLASDSPSTNGKRKRTLKRPSIYSSSDEDDPGAVTPGVCSSPGIFMPTFPEEPNTDTNQLISHPSTSKSTEQTERGDNFNKYLMRQINLIKVRLNKIDETQERILSLMQEQREAVAVPLTTTPTPLQPDLIETIKNQLPITTDEQMDLVEDELSSKEKMEEMARYLSSKGGNRTADIVRRILKSTMTDEYASNYSWIGFKKKKVFSSLRLKEAIFSMLHSYYNVSFNKVFSTFYKQTHL</sequence>
<organism evidence="3 4">
    <name type="scientific">Laodelphax striatellus</name>
    <name type="common">Small brown planthopper</name>
    <name type="synonym">Delphax striatella</name>
    <dbReference type="NCBI Taxonomy" id="195883"/>
    <lineage>
        <taxon>Eukaryota</taxon>
        <taxon>Metazoa</taxon>
        <taxon>Ecdysozoa</taxon>
        <taxon>Arthropoda</taxon>
        <taxon>Hexapoda</taxon>
        <taxon>Insecta</taxon>
        <taxon>Pterygota</taxon>
        <taxon>Neoptera</taxon>
        <taxon>Paraneoptera</taxon>
        <taxon>Hemiptera</taxon>
        <taxon>Auchenorrhyncha</taxon>
        <taxon>Fulgoroidea</taxon>
        <taxon>Delphacidae</taxon>
        <taxon>Criomorphinae</taxon>
        <taxon>Laodelphax</taxon>
    </lineage>
</organism>
<feature type="compositionally biased region" description="Polar residues" evidence="1">
    <location>
        <begin position="81"/>
        <end position="93"/>
    </location>
</feature>
<keyword evidence="4" id="KW-1185">Reference proteome</keyword>
<accession>A0A482XMU7</accession>
<dbReference type="STRING" id="195883.A0A482XMU7"/>
<comment type="caution">
    <text evidence="3">The sequence shown here is derived from an EMBL/GenBank/DDBJ whole genome shotgun (WGS) entry which is preliminary data.</text>
</comment>
<evidence type="ECO:0000259" key="2">
    <source>
        <dbReference type="Pfam" id="PF16064"/>
    </source>
</evidence>
<evidence type="ECO:0000256" key="1">
    <source>
        <dbReference type="SAM" id="MobiDB-lite"/>
    </source>
</evidence>
<gene>
    <name evidence="3" type="ORF">LSTR_LSTR011857</name>
</gene>
<dbReference type="EMBL" id="QKKF02005135">
    <property type="protein sequence ID" value="RZF46994.1"/>
    <property type="molecule type" value="Genomic_DNA"/>
</dbReference>
<proteinExistence type="predicted"/>
<dbReference type="SMR" id="A0A482XMU7"/>
<evidence type="ECO:0000313" key="4">
    <source>
        <dbReference type="Proteomes" id="UP000291343"/>
    </source>
</evidence>
<dbReference type="InterPro" id="IPR032071">
    <property type="entry name" value="DUF4806"/>
</dbReference>
<feature type="compositionally biased region" description="Polar residues" evidence="1">
    <location>
        <begin position="138"/>
        <end position="153"/>
    </location>
</feature>
<feature type="domain" description="DUF4806" evidence="2">
    <location>
        <begin position="221"/>
        <end position="291"/>
    </location>
</feature>
<dbReference type="PANTHER" id="PTHR34153">
    <property type="entry name" value="SI:CH211-262H13.3-RELATED-RELATED"/>
    <property type="match status" value="1"/>
</dbReference>
<dbReference type="Pfam" id="PF16064">
    <property type="entry name" value="DUF4806"/>
    <property type="match status" value="1"/>
</dbReference>
<dbReference type="InParanoid" id="A0A482XMU7"/>
<reference evidence="3 4" key="1">
    <citation type="journal article" date="2017" name="Gigascience">
        <title>Genome sequence of the small brown planthopper, Laodelphax striatellus.</title>
        <authorList>
            <person name="Zhu J."/>
            <person name="Jiang F."/>
            <person name="Wang X."/>
            <person name="Yang P."/>
            <person name="Bao Y."/>
            <person name="Zhao W."/>
            <person name="Wang W."/>
            <person name="Lu H."/>
            <person name="Wang Q."/>
            <person name="Cui N."/>
            <person name="Li J."/>
            <person name="Chen X."/>
            <person name="Luo L."/>
            <person name="Yu J."/>
            <person name="Kang L."/>
            <person name="Cui F."/>
        </authorList>
    </citation>
    <scope>NUCLEOTIDE SEQUENCE [LARGE SCALE GENOMIC DNA]</scope>
    <source>
        <strain evidence="3">Lst14</strain>
    </source>
</reference>
<protein>
    <recommendedName>
        <fullName evidence="2">DUF4806 domain-containing protein</fullName>
    </recommendedName>
</protein>
<dbReference type="Proteomes" id="UP000291343">
    <property type="component" value="Unassembled WGS sequence"/>
</dbReference>
<dbReference type="AlphaFoldDB" id="A0A482XMU7"/>
<dbReference type="PANTHER" id="PTHR34153:SF2">
    <property type="entry name" value="SI:CH211-262H13.3-RELATED"/>
    <property type="match status" value="1"/>
</dbReference>
<evidence type="ECO:0000313" key="3">
    <source>
        <dbReference type="EMBL" id="RZF46994.1"/>
    </source>
</evidence>